<dbReference type="RefSeq" id="WP_072427149.1">
    <property type="nucleotide sequence ID" value="NZ_FPKR01000002.1"/>
</dbReference>
<keyword evidence="3" id="KW-0460">Magnesium</keyword>
<reference evidence="6 7" key="1">
    <citation type="submission" date="2016-11" db="EMBL/GenBank/DDBJ databases">
        <authorList>
            <person name="Jaros S."/>
            <person name="Januszkiewicz K."/>
            <person name="Wedrychowicz H."/>
        </authorList>
    </citation>
    <scope>NUCLEOTIDE SEQUENCE [LARGE SCALE GENOMIC DNA]</scope>
    <source>
        <strain evidence="6 7">DSM 18899</strain>
    </source>
</reference>
<dbReference type="CDD" id="cd04685">
    <property type="entry name" value="NUDIX_Hydrolase"/>
    <property type="match status" value="1"/>
</dbReference>
<proteinExistence type="inferred from homology"/>
<evidence type="ECO:0000313" key="6">
    <source>
        <dbReference type="EMBL" id="SFZ72370.1"/>
    </source>
</evidence>
<dbReference type="PROSITE" id="PS51462">
    <property type="entry name" value="NUDIX"/>
    <property type="match status" value="1"/>
</dbReference>
<dbReference type="PANTHER" id="PTHR43046:SF12">
    <property type="entry name" value="GDP-MANNOSE MANNOSYL HYDROLASE"/>
    <property type="match status" value="1"/>
</dbReference>
<evidence type="ECO:0000256" key="1">
    <source>
        <dbReference type="ARBA" id="ARBA00001946"/>
    </source>
</evidence>
<dbReference type="Proteomes" id="UP000186513">
    <property type="component" value="Unassembled WGS sequence"/>
</dbReference>
<evidence type="ECO:0000313" key="7">
    <source>
        <dbReference type="Proteomes" id="UP000186513"/>
    </source>
</evidence>
<comment type="cofactor">
    <cofactor evidence="1">
        <name>Mg(2+)</name>
        <dbReference type="ChEBI" id="CHEBI:18420"/>
    </cofactor>
</comment>
<dbReference type="AlphaFoldDB" id="A0A1K2H797"/>
<evidence type="ECO:0000259" key="5">
    <source>
        <dbReference type="PROSITE" id="PS51462"/>
    </source>
</evidence>
<sequence length="151" mass="17375">MQTRYSARLIIVDGAGRLLLFLYQDEHQAPFWATPGGELKPGEDYAAAAARELYEETGLRLPIGPMLKQREADYAVARSVTARWQEQYYLVACPAPTTIFAADWTEEEQHTIQRWQWWDIEQLQQAPPGLFKPEWLPELLESLLTRPTTIA</sequence>
<dbReference type="STRING" id="1121279.SAMN02745887_00608"/>
<evidence type="ECO:0000256" key="2">
    <source>
        <dbReference type="ARBA" id="ARBA00022801"/>
    </source>
</evidence>
<organism evidence="6 7">
    <name type="scientific">Chitinimonas taiwanensis DSM 18899</name>
    <dbReference type="NCBI Taxonomy" id="1121279"/>
    <lineage>
        <taxon>Bacteria</taxon>
        <taxon>Pseudomonadati</taxon>
        <taxon>Pseudomonadota</taxon>
        <taxon>Betaproteobacteria</taxon>
        <taxon>Neisseriales</taxon>
        <taxon>Chitinibacteraceae</taxon>
        <taxon>Chitinimonas</taxon>
    </lineage>
</organism>
<comment type="similarity">
    <text evidence="4">Belongs to the Nudix hydrolase family.</text>
</comment>
<dbReference type="GO" id="GO:0016787">
    <property type="term" value="F:hydrolase activity"/>
    <property type="evidence" value="ECO:0007669"/>
    <property type="project" value="UniProtKB-KW"/>
</dbReference>
<dbReference type="Pfam" id="PF00293">
    <property type="entry name" value="NUDIX"/>
    <property type="match status" value="1"/>
</dbReference>
<evidence type="ECO:0000256" key="3">
    <source>
        <dbReference type="ARBA" id="ARBA00022842"/>
    </source>
</evidence>
<evidence type="ECO:0000256" key="4">
    <source>
        <dbReference type="RuleBase" id="RU003476"/>
    </source>
</evidence>
<dbReference type="PRINTS" id="PR00502">
    <property type="entry name" value="NUDIXFAMILY"/>
</dbReference>
<feature type="domain" description="Nudix hydrolase" evidence="5">
    <location>
        <begin position="1"/>
        <end position="144"/>
    </location>
</feature>
<dbReference type="Gene3D" id="3.90.79.10">
    <property type="entry name" value="Nucleoside Triphosphate Pyrophosphohydrolase"/>
    <property type="match status" value="1"/>
</dbReference>
<protein>
    <submittedName>
        <fullName evidence="6">ADP-ribose pyrophosphatase YjhB, NUDIX family</fullName>
    </submittedName>
</protein>
<keyword evidence="7" id="KW-1185">Reference proteome</keyword>
<dbReference type="PROSITE" id="PS00893">
    <property type="entry name" value="NUDIX_BOX"/>
    <property type="match status" value="1"/>
</dbReference>
<accession>A0A1K2H797</accession>
<keyword evidence="2 4" id="KW-0378">Hydrolase</keyword>
<dbReference type="InterPro" id="IPR020476">
    <property type="entry name" value="Nudix_hydrolase"/>
</dbReference>
<name>A0A1K2H797_9NEIS</name>
<dbReference type="InterPro" id="IPR020084">
    <property type="entry name" value="NUDIX_hydrolase_CS"/>
</dbReference>
<gene>
    <name evidence="6" type="ORF">SAMN02745887_00608</name>
</gene>
<dbReference type="OrthoDB" id="5511555at2"/>
<dbReference type="SUPFAM" id="SSF55811">
    <property type="entry name" value="Nudix"/>
    <property type="match status" value="1"/>
</dbReference>
<dbReference type="InterPro" id="IPR000086">
    <property type="entry name" value="NUDIX_hydrolase_dom"/>
</dbReference>
<dbReference type="EMBL" id="FPKR01000002">
    <property type="protein sequence ID" value="SFZ72370.1"/>
    <property type="molecule type" value="Genomic_DNA"/>
</dbReference>
<dbReference type="PANTHER" id="PTHR43046">
    <property type="entry name" value="GDP-MANNOSE MANNOSYL HYDROLASE"/>
    <property type="match status" value="1"/>
</dbReference>
<dbReference type="InterPro" id="IPR015797">
    <property type="entry name" value="NUDIX_hydrolase-like_dom_sf"/>
</dbReference>